<reference evidence="9 10" key="1">
    <citation type="submission" date="2020-08" db="EMBL/GenBank/DDBJ databases">
        <title>Genome sequence of Nocardioides mesophilus KACC 16243T.</title>
        <authorList>
            <person name="Hyun D.-W."/>
            <person name="Bae J.-W."/>
        </authorList>
    </citation>
    <scope>NUCLEOTIDE SEQUENCE [LARGE SCALE GENOMIC DNA]</scope>
    <source>
        <strain evidence="9 10">KACC 16243</strain>
    </source>
</reference>
<feature type="transmembrane region" description="Helical" evidence="7">
    <location>
        <begin position="283"/>
        <end position="303"/>
    </location>
</feature>
<keyword evidence="10" id="KW-1185">Reference proteome</keyword>
<evidence type="ECO:0000256" key="2">
    <source>
        <dbReference type="ARBA" id="ARBA00010157"/>
    </source>
</evidence>
<feature type="transmembrane region" description="Helical" evidence="7">
    <location>
        <begin position="237"/>
        <end position="256"/>
    </location>
</feature>
<feature type="transmembrane region" description="Helical" evidence="7">
    <location>
        <begin position="180"/>
        <end position="197"/>
    </location>
</feature>
<gene>
    <name evidence="9" type="ORF">H9L09_08605</name>
</gene>
<feature type="transmembrane region" description="Helical" evidence="7">
    <location>
        <begin position="642"/>
        <end position="671"/>
    </location>
</feature>
<organism evidence="9 10">
    <name type="scientific">Nocardioides mesophilus</name>
    <dbReference type="NCBI Taxonomy" id="433659"/>
    <lineage>
        <taxon>Bacteria</taxon>
        <taxon>Bacillati</taxon>
        <taxon>Actinomycetota</taxon>
        <taxon>Actinomycetes</taxon>
        <taxon>Propionibacteriales</taxon>
        <taxon>Nocardioidaceae</taxon>
        <taxon>Nocardioides</taxon>
    </lineage>
</organism>
<keyword evidence="4 7" id="KW-0812">Transmembrane</keyword>
<keyword evidence="3" id="KW-1003">Cell membrane</keyword>
<dbReference type="Gene3D" id="1.20.1640.10">
    <property type="entry name" value="Multidrug efflux transporter AcrB transmembrane domain"/>
    <property type="match status" value="2"/>
</dbReference>
<feature type="domain" description="SSD" evidence="8">
    <location>
        <begin position="216"/>
        <end position="334"/>
    </location>
</feature>
<dbReference type="InterPro" id="IPR050545">
    <property type="entry name" value="Mycobact_MmpL"/>
</dbReference>
<proteinExistence type="inferred from homology"/>
<feature type="transmembrane region" description="Helical" evidence="7">
    <location>
        <begin position="371"/>
        <end position="389"/>
    </location>
</feature>
<feature type="transmembrane region" description="Helical" evidence="7">
    <location>
        <begin position="571"/>
        <end position="590"/>
    </location>
</feature>
<evidence type="ECO:0000313" key="10">
    <source>
        <dbReference type="Proteomes" id="UP000515947"/>
    </source>
</evidence>
<feature type="transmembrane region" description="Helical" evidence="7">
    <location>
        <begin position="204"/>
        <end position="231"/>
    </location>
</feature>
<feature type="transmembrane region" description="Helical" evidence="7">
    <location>
        <begin position="611"/>
        <end position="636"/>
    </location>
</feature>
<evidence type="ECO:0000256" key="7">
    <source>
        <dbReference type="SAM" id="Phobius"/>
    </source>
</evidence>
<evidence type="ECO:0000256" key="4">
    <source>
        <dbReference type="ARBA" id="ARBA00022692"/>
    </source>
</evidence>
<dbReference type="KEGG" id="nmes:H9L09_08605"/>
<feature type="transmembrane region" description="Helical" evidence="7">
    <location>
        <begin position="309"/>
        <end position="336"/>
    </location>
</feature>
<comment type="subcellular location">
    <subcellularLocation>
        <location evidence="1">Cell membrane</location>
        <topology evidence="1">Multi-pass membrane protein</topology>
    </subcellularLocation>
</comment>
<dbReference type="InterPro" id="IPR004869">
    <property type="entry name" value="MMPL_dom"/>
</dbReference>
<evidence type="ECO:0000256" key="6">
    <source>
        <dbReference type="ARBA" id="ARBA00023136"/>
    </source>
</evidence>
<sequence>MSGPAPDLLARIRALITGRRTAWAFALVPLLLAGAAAGVVGEAGRTSSPLDSLPRDADSTIAAELQDRLPEDASTAVVLFTADQGKLDPGAVGALQGAVDDVRTQLELPPGPPVTPSEDGTAALAVVPVPQVGAAENAELVGELRDSLDAAVPDGVTAQVTGPAAVQADLAAVFDGANTSLLLTTALVVAVLLLLTYRSPVLWLIPLTVVGVADRLAAVLATHVLAAVNIAWDESTIGILSVLVFGAGTDYALLLISRYRDELRHEENRFTAMAHALRRTAEAVLSSSVTVVLGLLTLLLSLIPSTRGLGLACAIGVLTAASFVLVVLPAALVVFGRWIFWPKVPRVGQQSLVESRTLWHRVGDAVAVRPAVYVVGSAIVLGVLALNVLRIDTGLGPADQFLEKPEAIAASERLAESFPAGTSDPVQVLTRGNAEQVLSEVRDSDGVRSAQVSRSADGITEITAVIDAAPGSEESTATVIGLRAALADLDQTYVGGTQAQAVDATDAAARDRMVILPLIVVLVLGALILLLRSLLAPFLLVLTVLATYLASLGLSWLVFTQVLGFPALDVGVPLLAFLFLVALGVDYNIFLVTRAKEEAAAHGSKAGMLRALTATGGVITSAGILLAAVFAVLGVLPLVVLAQLGVVICIGVLLDTLLVRTVVVPALGVLLGETFWWPRRVSGDHRDGVRRDAGAGALTPAGRDGRIGG</sequence>
<evidence type="ECO:0000256" key="1">
    <source>
        <dbReference type="ARBA" id="ARBA00004651"/>
    </source>
</evidence>
<dbReference type="AlphaFoldDB" id="A0A7G9RFJ7"/>
<protein>
    <submittedName>
        <fullName evidence="9">MMPL family transporter</fullName>
    </submittedName>
</protein>
<feature type="transmembrane region" description="Helical" evidence="7">
    <location>
        <begin position="513"/>
        <end position="531"/>
    </location>
</feature>
<dbReference type="GO" id="GO:0005886">
    <property type="term" value="C:plasma membrane"/>
    <property type="evidence" value="ECO:0007669"/>
    <property type="project" value="UniProtKB-SubCell"/>
</dbReference>
<dbReference type="EMBL" id="CP060713">
    <property type="protein sequence ID" value="QNN54372.1"/>
    <property type="molecule type" value="Genomic_DNA"/>
</dbReference>
<comment type="similarity">
    <text evidence="2">Belongs to the resistance-nodulation-cell division (RND) (TC 2.A.6) family. MmpL subfamily.</text>
</comment>
<dbReference type="Proteomes" id="UP000515947">
    <property type="component" value="Chromosome"/>
</dbReference>
<dbReference type="InterPro" id="IPR000731">
    <property type="entry name" value="SSD"/>
</dbReference>
<dbReference type="RefSeq" id="WP_187580212.1">
    <property type="nucleotide sequence ID" value="NZ_CP060713.1"/>
</dbReference>
<dbReference type="PANTHER" id="PTHR33406">
    <property type="entry name" value="MEMBRANE PROTEIN MJ1562-RELATED"/>
    <property type="match status" value="1"/>
</dbReference>
<evidence type="ECO:0000313" key="9">
    <source>
        <dbReference type="EMBL" id="QNN54372.1"/>
    </source>
</evidence>
<dbReference type="PROSITE" id="PS50156">
    <property type="entry name" value="SSD"/>
    <property type="match status" value="2"/>
</dbReference>
<evidence type="ECO:0000259" key="8">
    <source>
        <dbReference type="PROSITE" id="PS50156"/>
    </source>
</evidence>
<keyword evidence="5 7" id="KW-1133">Transmembrane helix</keyword>
<evidence type="ECO:0000256" key="3">
    <source>
        <dbReference type="ARBA" id="ARBA00022475"/>
    </source>
</evidence>
<evidence type="ECO:0000256" key="5">
    <source>
        <dbReference type="ARBA" id="ARBA00022989"/>
    </source>
</evidence>
<dbReference type="SUPFAM" id="SSF82866">
    <property type="entry name" value="Multidrug efflux transporter AcrB transmembrane domain"/>
    <property type="match status" value="2"/>
</dbReference>
<feature type="transmembrane region" description="Helical" evidence="7">
    <location>
        <begin position="538"/>
        <end position="559"/>
    </location>
</feature>
<name>A0A7G9RFJ7_9ACTN</name>
<dbReference type="PANTHER" id="PTHR33406:SF6">
    <property type="entry name" value="MEMBRANE PROTEIN YDGH-RELATED"/>
    <property type="match status" value="1"/>
</dbReference>
<keyword evidence="6 7" id="KW-0472">Membrane</keyword>
<feature type="domain" description="SSD" evidence="8">
    <location>
        <begin position="541"/>
        <end position="669"/>
    </location>
</feature>
<accession>A0A7G9RFJ7</accession>
<dbReference type="Pfam" id="PF03176">
    <property type="entry name" value="MMPL"/>
    <property type="match status" value="2"/>
</dbReference>